<comment type="similarity">
    <text evidence="1">Belongs to the cutinase family.</text>
</comment>
<evidence type="ECO:0000256" key="3">
    <source>
        <dbReference type="ARBA" id="ARBA00022801"/>
    </source>
</evidence>
<dbReference type="EMBL" id="ANBP01000054">
    <property type="protein sequence ID" value="KAB7751857.1"/>
    <property type="molecule type" value="Genomic_DNA"/>
</dbReference>
<dbReference type="GeneID" id="74301764"/>
<evidence type="ECO:0000256" key="5">
    <source>
        <dbReference type="SAM" id="SignalP"/>
    </source>
</evidence>
<feature type="signal peptide" evidence="5">
    <location>
        <begin position="1"/>
        <end position="27"/>
    </location>
</feature>
<dbReference type="PANTHER" id="PTHR33630">
    <property type="entry name" value="CUTINASE RV1984C-RELATED-RELATED"/>
    <property type="match status" value="1"/>
</dbReference>
<gene>
    <name evidence="6" type="ORF">MPHL21000_24140</name>
</gene>
<proteinExistence type="inferred from homology"/>
<reference evidence="6 7" key="1">
    <citation type="submission" date="2012-10" db="EMBL/GenBank/DDBJ databases">
        <title>The draft sequence of the Mycobacterium pheli genome.</title>
        <authorList>
            <person name="Pettersson B.M.F."/>
            <person name="Das S."/>
            <person name="Dasgupta S."/>
            <person name="Bhattacharya A."/>
            <person name="Kirsebom L.A."/>
        </authorList>
    </citation>
    <scope>NUCLEOTIDE SEQUENCE [LARGE SCALE GENOMIC DNA]</scope>
    <source>
        <strain evidence="6 7">CCUG 21000</strain>
    </source>
</reference>
<evidence type="ECO:0000256" key="1">
    <source>
        <dbReference type="ARBA" id="ARBA00007534"/>
    </source>
</evidence>
<dbReference type="InterPro" id="IPR029058">
    <property type="entry name" value="AB_hydrolase_fold"/>
</dbReference>
<keyword evidence="2" id="KW-0719">Serine esterase</keyword>
<keyword evidence="5" id="KW-0732">Signal</keyword>
<dbReference type="Proteomes" id="UP000325690">
    <property type="component" value="Unassembled WGS sequence"/>
</dbReference>
<accession>A0A5N5URW2</accession>
<dbReference type="SUPFAM" id="SSF53474">
    <property type="entry name" value="alpha/beta-Hydrolases"/>
    <property type="match status" value="1"/>
</dbReference>
<dbReference type="PANTHER" id="PTHR33630:SF9">
    <property type="entry name" value="CUTINASE 4"/>
    <property type="match status" value="1"/>
</dbReference>
<organism evidence="6 7">
    <name type="scientific">Mycolicibacterium phlei DSM 43239 = CCUG 21000</name>
    <dbReference type="NCBI Taxonomy" id="1226750"/>
    <lineage>
        <taxon>Bacteria</taxon>
        <taxon>Bacillati</taxon>
        <taxon>Actinomycetota</taxon>
        <taxon>Actinomycetes</taxon>
        <taxon>Mycobacteriales</taxon>
        <taxon>Mycobacteriaceae</taxon>
        <taxon>Mycolicibacterium</taxon>
    </lineage>
</organism>
<dbReference type="SMART" id="SM01110">
    <property type="entry name" value="Cutinase"/>
    <property type="match status" value="1"/>
</dbReference>
<evidence type="ECO:0000313" key="7">
    <source>
        <dbReference type="Proteomes" id="UP000325690"/>
    </source>
</evidence>
<evidence type="ECO:0000256" key="2">
    <source>
        <dbReference type="ARBA" id="ARBA00022487"/>
    </source>
</evidence>
<dbReference type="GO" id="GO:0052689">
    <property type="term" value="F:carboxylic ester hydrolase activity"/>
    <property type="evidence" value="ECO:0007669"/>
    <property type="project" value="UniProtKB-KW"/>
</dbReference>
<keyword evidence="4" id="KW-1015">Disulfide bond</keyword>
<dbReference type="RefSeq" id="WP_061481928.1">
    <property type="nucleotide sequence ID" value="NZ_ANBO01000045.1"/>
</dbReference>
<sequence length="212" mass="21325">MRLRVLVSAVTAAAACVLPFLSTPAAAAQECSDVVVVFARGTGEPPGIGRVGQSLVDALRPQIGGRTLTAYGVNYPASYDFTLATDGAADASAFIDNLSRNCPNSRVVLGGFSQGAAVVDMLAGVPPLGDGLGTIGQPLPAGLAQKVAAVAAFGNPAAKFGKPITSSPMFAGRAIDLCTNGDPICSPGRNPFAHSDYHAMAVAAANFVAPLL</sequence>
<protein>
    <submittedName>
        <fullName evidence="6">Cutinase</fullName>
    </submittedName>
</protein>
<name>A0A5N5URW2_MYCPH</name>
<keyword evidence="7" id="KW-1185">Reference proteome</keyword>
<dbReference type="Gene3D" id="3.40.50.1820">
    <property type="entry name" value="alpha/beta hydrolase"/>
    <property type="match status" value="1"/>
</dbReference>
<comment type="caution">
    <text evidence="6">The sequence shown here is derived from an EMBL/GenBank/DDBJ whole genome shotgun (WGS) entry which is preliminary data.</text>
</comment>
<dbReference type="ESTHER" id="mycph-i0s0k4">
    <property type="family name" value="Cutinase"/>
</dbReference>
<dbReference type="AlphaFoldDB" id="A0A5N5URW2"/>
<evidence type="ECO:0000256" key="4">
    <source>
        <dbReference type="ARBA" id="ARBA00023157"/>
    </source>
</evidence>
<dbReference type="PROSITE" id="PS51257">
    <property type="entry name" value="PROKAR_LIPOPROTEIN"/>
    <property type="match status" value="1"/>
</dbReference>
<dbReference type="Pfam" id="PF01083">
    <property type="entry name" value="Cutinase"/>
    <property type="match status" value="1"/>
</dbReference>
<evidence type="ECO:0000313" key="6">
    <source>
        <dbReference type="EMBL" id="KAB7751857.1"/>
    </source>
</evidence>
<dbReference type="InterPro" id="IPR000675">
    <property type="entry name" value="Cutinase/axe"/>
</dbReference>
<keyword evidence="3" id="KW-0378">Hydrolase</keyword>
<feature type="chain" id="PRO_5024408006" evidence="5">
    <location>
        <begin position="28"/>
        <end position="212"/>
    </location>
</feature>